<keyword evidence="3 5" id="KW-0560">Oxidoreductase</keyword>
<dbReference type="RefSeq" id="WP_067230905.1">
    <property type="nucleotide sequence ID" value="NZ_CP014145.1"/>
</dbReference>
<dbReference type="Pfam" id="PF02826">
    <property type="entry name" value="2-Hacid_dh_C"/>
    <property type="match status" value="1"/>
</dbReference>
<keyword evidence="2" id="KW-0028">Amino-acid biosynthesis</keyword>
<dbReference type="InterPro" id="IPR036291">
    <property type="entry name" value="NAD(P)-bd_dom_sf"/>
</dbReference>
<comment type="similarity">
    <text evidence="1 5">Belongs to the D-isomer specific 2-hydroxyacid dehydrogenase family.</text>
</comment>
<dbReference type="GO" id="GO:0008652">
    <property type="term" value="P:amino acid biosynthetic process"/>
    <property type="evidence" value="ECO:0007669"/>
    <property type="project" value="UniProtKB-KW"/>
</dbReference>
<gene>
    <name evidence="8" type="ORF">AWU67_15100</name>
</gene>
<dbReference type="PANTHER" id="PTHR42789">
    <property type="entry name" value="D-ISOMER SPECIFIC 2-HYDROXYACID DEHYDROGENASE FAMILY PROTEIN (AFU_ORTHOLOGUE AFUA_6G10090)"/>
    <property type="match status" value="1"/>
</dbReference>
<dbReference type="AlphaFoldDB" id="A0A0Y0P6X9"/>
<dbReference type="KEGG" id="mvd:AWU67_15100"/>
<dbReference type="InterPro" id="IPR029753">
    <property type="entry name" value="D-isomer_DH_CS"/>
</dbReference>
<accession>A0A0Y0P6X9</accession>
<dbReference type="Gene3D" id="3.40.50.720">
    <property type="entry name" value="NAD(P)-binding Rossmann-like Domain"/>
    <property type="match status" value="2"/>
</dbReference>
<dbReference type="PANTHER" id="PTHR42789:SF1">
    <property type="entry name" value="D-ISOMER SPECIFIC 2-HYDROXYACID DEHYDROGENASE FAMILY PROTEIN (AFU_ORTHOLOGUE AFUA_6G10090)"/>
    <property type="match status" value="1"/>
</dbReference>
<evidence type="ECO:0000256" key="2">
    <source>
        <dbReference type="ARBA" id="ARBA00022605"/>
    </source>
</evidence>
<dbReference type="GO" id="GO:0051287">
    <property type="term" value="F:NAD binding"/>
    <property type="evidence" value="ECO:0007669"/>
    <property type="project" value="InterPro"/>
</dbReference>
<evidence type="ECO:0000259" key="7">
    <source>
        <dbReference type="Pfam" id="PF02826"/>
    </source>
</evidence>
<evidence type="ECO:0000256" key="3">
    <source>
        <dbReference type="ARBA" id="ARBA00023002"/>
    </source>
</evidence>
<reference evidence="8 9" key="1">
    <citation type="journal article" date="2016" name="J. Biotechnol.">
        <title>First complete genome sequence of a species in the genus Microterricola, an extremophilic cold active enzyme producing bacterial strain ERGS5:02 isolated from Sikkim Himalaya.</title>
        <authorList>
            <person name="Himanshu"/>
            <person name="Swarnkar M.K."/>
            <person name="Singh D."/>
            <person name="Kumar R."/>
        </authorList>
    </citation>
    <scope>NUCLEOTIDE SEQUENCE [LARGE SCALE GENOMIC DNA]</scope>
    <source>
        <strain evidence="8 9">ERGS5:02</strain>
    </source>
</reference>
<evidence type="ECO:0000256" key="4">
    <source>
        <dbReference type="ARBA" id="ARBA00023027"/>
    </source>
</evidence>
<keyword evidence="4" id="KW-0520">NAD</keyword>
<keyword evidence="9" id="KW-1185">Reference proteome</keyword>
<dbReference type="SUPFAM" id="SSF51735">
    <property type="entry name" value="NAD(P)-binding Rossmann-fold domains"/>
    <property type="match status" value="1"/>
</dbReference>
<sequence>MSTAADFTDVLITTAFLHAGDEADRMLRAAGLTTRHVPDLAVLPTAERAQLLAGSRAIIAGTMPLTAADLSAAERLEIVVRTGVGYDSVDVATATARNIPVCITAGANRQAVAEHVFALMLATARRVPENIQNLANGSWQQLTGRELRGATLGILGLGSIGKAVAGIAAGFGMEIVAYDPYFDEDFAAANGIRRAELDEVLAQADVVTLHLFLDDSTRNLINADRLRTMKSDSILINTARGGIVDEDALVDAVRNGVIGGAALDVFATEPLPQDSPLLHTPGILATTHVAGATREARGTSGLMAAANVIDVLGGVAAPQFVVNPGYEAVLA</sequence>
<name>A0A0Y0P6X9_9MICO</name>
<dbReference type="InterPro" id="IPR006139">
    <property type="entry name" value="D-isomer_2_OHA_DH_cat_dom"/>
</dbReference>
<dbReference type="PROSITE" id="PS00671">
    <property type="entry name" value="D_2_HYDROXYACID_DH_3"/>
    <property type="match status" value="1"/>
</dbReference>
<evidence type="ECO:0000313" key="8">
    <source>
        <dbReference type="EMBL" id="AMB59964.1"/>
    </source>
</evidence>
<dbReference type="Proteomes" id="UP000058305">
    <property type="component" value="Chromosome"/>
</dbReference>
<evidence type="ECO:0000259" key="6">
    <source>
        <dbReference type="Pfam" id="PF00389"/>
    </source>
</evidence>
<dbReference type="GO" id="GO:0016616">
    <property type="term" value="F:oxidoreductase activity, acting on the CH-OH group of donors, NAD or NADP as acceptor"/>
    <property type="evidence" value="ECO:0007669"/>
    <property type="project" value="InterPro"/>
</dbReference>
<protein>
    <submittedName>
        <fullName evidence="8">Phosphoglycerate dehydrogenase</fullName>
    </submittedName>
</protein>
<organism evidence="8 9">
    <name type="scientific">Microterricola viridarii</name>
    <dbReference type="NCBI Taxonomy" id="412690"/>
    <lineage>
        <taxon>Bacteria</taxon>
        <taxon>Bacillati</taxon>
        <taxon>Actinomycetota</taxon>
        <taxon>Actinomycetes</taxon>
        <taxon>Micrococcales</taxon>
        <taxon>Microbacteriaceae</taxon>
        <taxon>Microterricola</taxon>
    </lineage>
</organism>
<dbReference type="FunFam" id="3.40.50.720:FF:000203">
    <property type="entry name" value="D-3-phosphoglycerate dehydrogenase (SerA)"/>
    <property type="match status" value="1"/>
</dbReference>
<dbReference type="InterPro" id="IPR029752">
    <property type="entry name" value="D-isomer_DH_CS1"/>
</dbReference>
<dbReference type="InterPro" id="IPR006140">
    <property type="entry name" value="D-isomer_DH_NAD-bd"/>
</dbReference>
<dbReference type="PROSITE" id="PS00065">
    <property type="entry name" value="D_2_HYDROXYACID_DH_1"/>
    <property type="match status" value="1"/>
</dbReference>
<dbReference type="InterPro" id="IPR050857">
    <property type="entry name" value="D-2-hydroxyacid_DH"/>
</dbReference>
<reference evidence="9" key="2">
    <citation type="submission" date="2016-01" db="EMBL/GenBank/DDBJ databases">
        <title>First complete genome sequence of a species in the genus Microterricola, an extremophilic cold active enzyme producing strain ERGS5:02 isolated from Sikkim Himalaya.</title>
        <authorList>
            <person name="Kumar R."/>
            <person name="Singh D."/>
            <person name="Swarnkar M.K."/>
        </authorList>
    </citation>
    <scope>NUCLEOTIDE SEQUENCE [LARGE SCALE GENOMIC DNA]</scope>
    <source>
        <strain evidence="9">ERGS5:02</strain>
    </source>
</reference>
<evidence type="ECO:0000256" key="1">
    <source>
        <dbReference type="ARBA" id="ARBA00005854"/>
    </source>
</evidence>
<feature type="domain" description="D-isomer specific 2-hydroxyacid dehydrogenase NAD-binding" evidence="7">
    <location>
        <begin position="117"/>
        <end position="290"/>
    </location>
</feature>
<feature type="domain" description="D-isomer specific 2-hydroxyacid dehydrogenase catalytic" evidence="6">
    <location>
        <begin position="21"/>
        <end position="322"/>
    </location>
</feature>
<evidence type="ECO:0000313" key="9">
    <source>
        <dbReference type="Proteomes" id="UP000058305"/>
    </source>
</evidence>
<dbReference type="SUPFAM" id="SSF52283">
    <property type="entry name" value="Formate/glycerate dehydrogenase catalytic domain-like"/>
    <property type="match status" value="1"/>
</dbReference>
<dbReference type="CDD" id="cd12172">
    <property type="entry name" value="PGDH_like_2"/>
    <property type="match status" value="1"/>
</dbReference>
<proteinExistence type="inferred from homology"/>
<dbReference type="EMBL" id="CP014145">
    <property type="protein sequence ID" value="AMB59964.1"/>
    <property type="molecule type" value="Genomic_DNA"/>
</dbReference>
<dbReference type="Pfam" id="PF00389">
    <property type="entry name" value="2-Hacid_dh"/>
    <property type="match status" value="1"/>
</dbReference>
<evidence type="ECO:0000256" key="5">
    <source>
        <dbReference type="RuleBase" id="RU003719"/>
    </source>
</evidence>